<evidence type="ECO:0000256" key="6">
    <source>
        <dbReference type="RuleBase" id="RU361161"/>
    </source>
</evidence>
<evidence type="ECO:0000259" key="8">
    <source>
        <dbReference type="Pfam" id="PF01915"/>
    </source>
</evidence>
<comment type="catalytic activity">
    <reaction evidence="1">
        <text>Hydrolysis of terminal non-reducing N-acetyl-D-hexosamine residues in N-acetyl-beta-D-hexosaminides.</text>
        <dbReference type="EC" id="3.2.1.52"/>
    </reaction>
</comment>
<dbReference type="InterPro" id="IPR036962">
    <property type="entry name" value="Glyco_hydro_3_N_sf"/>
</dbReference>
<dbReference type="InterPro" id="IPR019800">
    <property type="entry name" value="Glyco_hydro_3_AS"/>
</dbReference>
<dbReference type="EMBL" id="LJJB01000007">
    <property type="protein sequence ID" value="KQL50074.1"/>
    <property type="molecule type" value="Genomic_DNA"/>
</dbReference>
<feature type="domain" description="Glycoside hydrolase family 3 N-terminal" evidence="7">
    <location>
        <begin position="155"/>
        <end position="489"/>
    </location>
</feature>
<protein>
    <recommendedName>
        <fullName evidence="3">beta-N-acetylhexosaminidase</fullName>
        <ecNumber evidence="3">3.2.1.52</ecNumber>
    </recommendedName>
</protein>
<feature type="domain" description="Glycoside hydrolase family 3 C-terminal" evidence="8">
    <location>
        <begin position="532"/>
        <end position="699"/>
    </location>
</feature>
<dbReference type="InterPro" id="IPR002772">
    <property type="entry name" value="Glyco_hydro_3_C"/>
</dbReference>
<dbReference type="EC" id="3.2.1.52" evidence="3"/>
<evidence type="ECO:0000259" key="7">
    <source>
        <dbReference type="Pfam" id="PF00933"/>
    </source>
</evidence>
<proteinExistence type="inferred from homology"/>
<sequence>MRGSDKRISMVLVVLVVLVFAVISSTGTSGYPSNAMAHTQIPDLIIHLNIPEVDDQRMGDTLQLQALHVYRDGHIEKVTRRLQWKSSNKNVATVDGQGLVHFTNDQGTAFISVSDGKVEDRIELVYRDQGRPKITVIKQKGERYQLISKSMASMTMKEKVGQMIMPDFRRAHGKNVTTLLPEIAELVRTYQVGGVILFRENVGNTDQTIRLVHEYQQAAQKYGLLVAIDQEGGVVSRLQQGTDLPGNMALGAARSKVLAWKAGDTIGRELASLGINTNFAPDMDVNNNPDNPVIGVRSFGEYPQLVSDLGVAYMRGLQNNGIVATVKHFPGHGDTAVDSHIGLPQVPHDLERLSQIELYPFRQAIAAGVDAIMTAHVTFPKIDDTTVISKKDGSKIALPATLSPKVITGLLRGELAFDGVIFTDAMNMQAIADHFGPVDAAVRAIQAGADIVLMPVELDKVMTGVLEAARKGVISEERINQSLRRILTLKIKRGIMKEEDPETIEVKQIQAQEVIGSEEHKHVEADAALRSITMVKNNGVLPLKLVEAQRIVVVGNEYVDNLVDALKKYHAQTTAVRVENKGLSTEQWKQVIQADVVILASCTADVKGRSVNDPRMKMYRQIIEQTGKPVIGVGIRNPYDIMAYPQVDAYLAQYGYRAASFAATAETIFGWNQPTGRLPVTIPDGKGGTLYPYGHGLTYESWMRK</sequence>
<dbReference type="Pfam" id="PF00933">
    <property type="entry name" value="Glyco_hydro_3"/>
    <property type="match status" value="1"/>
</dbReference>
<keyword evidence="5 6" id="KW-0326">Glycosidase</keyword>
<organism evidence="9 10">
    <name type="scientific">Brevibacillus choshinensis</name>
    <dbReference type="NCBI Taxonomy" id="54911"/>
    <lineage>
        <taxon>Bacteria</taxon>
        <taxon>Bacillati</taxon>
        <taxon>Bacillota</taxon>
        <taxon>Bacilli</taxon>
        <taxon>Bacillales</taxon>
        <taxon>Paenibacillaceae</taxon>
        <taxon>Brevibacillus</taxon>
    </lineage>
</organism>
<dbReference type="RefSeq" id="WP_055744410.1">
    <property type="nucleotide sequence ID" value="NZ_LJJB01000007.1"/>
</dbReference>
<dbReference type="PANTHER" id="PTHR30480">
    <property type="entry name" value="BETA-HEXOSAMINIDASE-RELATED"/>
    <property type="match status" value="1"/>
</dbReference>
<dbReference type="InterPro" id="IPR017853">
    <property type="entry name" value="GH"/>
</dbReference>
<comment type="similarity">
    <text evidence="2 6">Belongs to the glycosyl hydrolase 3 family.</text>
</comment>
<evidence type="ECO:0000256" key="4">
    <source>
        <dbReference type="ARBA" id="ARBA00022801"/>
    </source>
</evidence>
<gene>
    <name evidence="9" type="ORF">AN963_01650</name>
</gene>
<evidence type="ECO:0000256" key="2">
    <source>
        <dbReference type="ARBA" id="ARBA00005336"/>
    </source>
</evidence>
<name>A0ABR5NET6_BRECH</name>
<keyword evidence="10" id="KW-1185">Reference proteome</keyword>
<reference evidence="9 10" key="1">
    <citation type="submission" date="2015-09" db="EMBL/GenBank/DDBJ databases">
        <title>Genome sequencing project for genomic taxonomy and phylogenomics of Bacillus-like bacteria.</title>
        <authorList>
            <person name="Liu B."/>
            <person name="Wang J."/>
            <person name="Zhu Y."/>
            <person name="Liu G."/>
            <person name="Chen Q."/>
            <person name="Chen Z."/>
            <person name="Lan J."/>
            <person name="Che J."/>
            <person name="Ge C."/>
            <person name="Shi H."/>
            <person name="Pan Z."/>
            <person name="Liu X."/>
        </authorList>
    </citation>
    <scope>NUCLEOTIDE SEQUENCE [LARGE SCALE GENOMIC DNA]</scope>
    <source>
        <strain evidence="9 10">DSM 8552</strain>
    </source>
</reference>
<dbReference type="Proteomes" id="UP000051063">
    <property type="component" value="Unassembled WGS sequence"/>
</dbReference>
<dbReference type="InterPro" id="IPR050226">
    <property type="entry name" value="NagZ_Beta-hexosaminidase"/>
</dbReference>
<evidence type="ECO:0000313" key="10">
    <source>
        <dbReference type="Proteomes" id="UP000051063"/>
    </source>
</evidence>
<dbReference type="InterPro" id="IPR008964">
    <property type="entry name" value="Invasin/intimin_cell_adhesion"/>
</dbReference>
<evidence type="ECO:0000256" key="5">
    <source>
        <dbReference type="ARBA" id="ARBA00023295"/>
    </source>
</evidence>
<dbReference type="SUPFAM" id="SSF52279">
    <property type="entry name" value="Beta-D-glucan exohydrolase, C-terminal domain"/>
    <property type="match status" value="1"/>
</dbReference>
<dbReference type="InterPro" id="IPR001764">
    <property type="entry name" value="Glyco_hydro_3_N"/>
</dbReference>
<evidence type="ECO:0000256" key="1">
    <source>
        <dbReference type="ARBA" id="ARBA00001231"/>
    </source>
</evidence>
<dbReference type="SUPFAM" id="SSF49373">
    <property type="entry name" value="Invasin/intimin cell-adhesion fragments"/>
    <property type="match status" value="1"/>
</dbReference>
<keyword evidence="4 6" id="KW-0378">Hydrolase</keyword>
<dbReference type="Pfam" id="PF01915">
    <property type="entry name" value="Glyco_hydro_3_C"/>
    <property type="match status" value="1"/>
</dbReference>
<accession>A0ABR5NET6</accession>
<evidence type="ECO:0000313" key="9">
    <source>
        <dbReference type="EMBL" id="KQL50074.1"/>
    </source>
</evidence>
<dbReference type="Gene3D" id="3.20.20.300">
    <property type="entry name" value="Glycoside hydrolase, family 3, N-terminal domain"/>
    <property type="match status" value="1"/>
</dbReference>
<comment type="caution">
    <text evidence="9">The sequence shown here is derived from an EMBL/GenBank/DDBJ whole genome shotgun (WGS) entry which is preliminary data.</text>
</comment>
<dbReference type="PANTHER" id="PTHR30480:SF13">
    <property type="entry name" value="BETA-HEXOSAMINIDASE"/>
    <property type="match status" value="1"/>
</dbReference>
<dbReference type="Gene3D" id="3.40.50.1700">
    <property type="entry name" value="Glycoside hydrolase family 3 C-terminal domain"/>
    <property type="match status" value="1"/>
</dbReference>
<dbReference type="Gene3D" id="2.60.40.1080">
    <property type="match status" value="1"/>
</dbReference>
<dbReference type="SUPFAM" id="SSF51445">
    <property type="entry name" value="(Trans)glycosidases"/>
    <property type="match status" value="1"/>
</dbReference>
<dbReference type="InterPro" id="IPR036881">
    <property type="entry name" value="Glyco_hydro_3_C_sf"/>
</dbReference>
<evidence type="ECO:0000256" key="3">
    <source>
        <dbReference type="ARBA" id="ARBA00012663"/>
    </source>
</evidence>
<dbReference type="PROSITE" id="PS00775">
    <property type="entry name" value="GLYCOSYL_HYDROL_F3"/>
    <property type="match status" value="1"/>
</dbReference>